<accession>A0A8J4Y7H0</accession>
<keyword evidence="2" id="KW-1185">Reference proteome</keyword>
<dbReference type="AlphaFoldDB" id="A0A8J4Y7H0"/>
<gene>
    <name evidence="1" type="ORF">GWK47_000622</name>
</gene>
<organism evidence="1 2">
    <name type="scientific">Chionoecetes opilio</name>
    <name type="common">Atlantic snow crab</name>
    <name type="synonym">Cancer opilio</name>
    <dbReference type="NCBI Taxonomy" id="41210"/>
    <lineage>
        <taxon>Eukaryota</taxon>
        <taxon>Metazoa</taxon>
        <taxon>Ecdysozoa</taxon>
        <taxon>Arthropoda</taxon>
        <taxon>Crustacea</taxon>
        <taxon>Multicrustacea</taxon>
        <taxon>Malacostraca</taxon>
        <taxon>Eumalacostraca</taxon>
        <taxon>Eucarida</taxon>
        <taxon>Decapoda</taxon>
        <taxon>Pleocyemata</taxon>
        <taxon>Brachyura</taxon>
        <taxon>Eubrachyura</taxon>
        <taxon>Majoidea</taxon>
        <taxon>Majidae</taxon>
        <taxon>Chionoecetes</taxon>
    </lineage>
</organism>
<dbReference type="Proteomes" id="UP000770661">
    <property type="component" value="Unassembled WGS sequence"/>
</dbReference>
<name>A0A8J4Y7H0_CHIOP</name>
<dbReference type="InterPro" id="IPR036645">
    <property type="entry name" value="Elafin-like_sf"/>
</dbReference>
<reference evidence="1" key="1">
    <citation type="submission" date="2020-07" db="EMBL/GenBank/DDBJ databases">
        <title>The High-quality genome of the commercially important snow crab, Chionoecetes opilio.</title>
        <authorList>
            <person name="Jeong J.-H."/>
            <person name="Ryu S."/>
        </authorList>
    </citation>
    <scope>NUCLEOTIDE SEQUENCE</scope>
    <source>
        <strain evidence="1">MADBK_172401_WGS</strain>
        <tissue evidence="1">Digestive gland</tissue>
    </source>
</reference>
<evidence type="ECO:0000313" key="1">
    <source>
        <dbReference type="EMBL" id="KAG0722032.1"/>
    </source>
</evidence>
<evidence type="ECO:0000313" key="2">
    <source>
        <dbReference type="Proteomes" id="UP000770661"/>
    </source>
</evidence>
<proteinExistence type="predicted"/>
<dbReference type="Gene3D" id="4.10.75.10">
    <property type="entry name" value="Elafin-like"/>
    <property type="match status" value="1"/>
</dbReference>
<protein>
    <submittedName>
        <fullName evidence="1">Uncharacterized protein</fullName>
    </submittedName>
</protein>
<sequence>MRVPPQGTRHNLNSTQLTQLMSLSPQPRLNMLKLVAVSVLVLVVVMEAEAGCRDWCRKPGDRLYCCDDGSGVGSYKENPGKCPHRPACAAYSRAASARDARAPPAPVMCSHDGQCSSSSEKCCFSICLDFHTCLLVKDDTPLTNPPPFVFLNPASRP</sequence>
<comment type="caution">
    <text evidence="1">The sequence shown here is derived from an EMBL/GenBank/DDBJ whole genome shotgun (WGS) entry which is preliminary data.</text>
</comment>
<dbReference type="OrthoDB" id="4473401at2759"/>
<dbReference type="EMBL" id="JACEEZ010010114">
    <property type="protein sequence ID" value="KAG0722032.1"/>
    <property type="molecule type" value="Genomic_DNA"/>
</dbReference>